<feature type="domain" description="Methyltransferase" evidence="1">
    <location>
        <begin position="172"/>
        <end position="278"/>
    </location>
</feature>
<evidence type="ECO:0000259" key="2">
    <source>
        <dbReference type="Pfam" id="PF21320"/>
    </source>
</evidence>
<dbReference type="InterPro" id="IPR036390">
    <property type="entry name" value="WH_DNA-bd_sf"/>
</dbReference>
<dbReference type="Pfam" id="PF21320">
    <property type="entry name" value="WHD_Rv2258c"/>
    <property type="match status" value="1"/>
</dbReference>
<dbReference type="CDD" id="cd02440">
    <property type="entry name" value="AdoMet_MTases"/>
    <property type="match status" value="1"/>
</dbReference>
<dbReference type="InterPro" id="IPR053173">
    <property type="entry name" value="SAM-binding_MTase"/>
</dbReference>
<dbReference type="Pfam" id="PF13847">
    <property type="entry name" value="Methyltransf_31"/>
    <property type="match status" value="1"/>
</dbReference>
<dbReference type="EMBL" id="FNCE01000001">
    <property type="protein sequence ID" value="SDF53299.1"/>
    <property type="molecule type" value="Genomic_DNA"/>
</dbReference>
<dbReference type="GO" id="GO:0032259">
    <property type="term" value="P:methylation"/>
    <property type="evidence" value="ECO:0007669"/>
    <property type="project" value="UniProtKB-KW"/>
</dbReference>
<dbReference type="AlphaFoldDB" id="A0A1G7LWE6"/>
<dbReference type="InterPro" id="IPR025714">
    <property type="entry name" value="Methyltranfer_dom"/>
</dbReference>
<dbReference type="InterPro" id="IPR029063">
    <property type="entry name" value="SAM-dependent_MTases_sf"/>
</dbReference>
<sequence>MTAVDADRLDHLLHKMVGDMGAAVNGALVVLGERLGLFRALSGMERATPAELAEAAGVGERYAREWLGAMTAQGYVTPDETATRYHMTPEQVAVFADPESPVLLTGGFESVGAIYRDLDPLQAAFARGSGLGWGEHNACLFCGTEKFFKPNYKAHLVPEWLPALDGVTEKLEAGARVADVGCGHGASTVLMAAAYPASRFEGYDFHTPSIATARERADAANVDNVSFEVRAGKEIPNGGYDLVCFFDCLHDMGDPEGALRRAREVLKPDGAVMLVEPMAGDTATENLNPVGAVYYGFSTSVCVPCSLAQEKGAALGAQAGEARLRDVAENAGFGQWRRATETPFNMILEARP</sequence>
<keyword evidence="4" id="KW-1185">Reference proteome</keyword>
<reference evidence="3 4" key="1">
    <citation type="submission" date="2016-10" db="EMBL/GenBank/DDBJ databases">
        <authorList>
            <person name="de Groot N.N."/>
        </authorList>
    </citation>
    <scope>NUCLEOTIDE SEQUENCE [LARGE SCALE GENOMIC DNA]</scope>
    <source>
        <strain evidence="3 4">DSM 25584</strain>
    </source>
</reference>
<dbReference type="Proteomes" id="UP000199415">
    <property type="component" value="Unassembled WGS sequence"/>
</dbReference>
<feature type="domain" description="S-adenosylmethionine-dependent methyltransferase Rv2258c-like winged HTH" evidence="2">
    <location>
        <begin position="27"/>
        <end position="94"/>
    </location>
</feature>
<name>A0A1G7LWE6_9PROT</name>
<accession>A0A1G7LWE6</accession>
<dbReference type="SUPFAM" id="SSF53335">
    <property type="entry name" value="S-adenosyl-L-methionine-dependent methyltransferases"/>
    <property type="match status" value="1"/>
</dbReference>
<dbReference type="SUPFAM" id="SSF46785">
    <property type="entry name" value="Winged helix' DNA-binding domain"/>
    <property type="match status" value="1"/>
</dbReference>
<keyword evidence="3" id="KW-0808">Transferase</keyword>
<dbReference type="Gene3D" id="1.10.10.10">
    <property type="entry name" value="Winged helix-like DNA-binding domain superfamily/Winged helix DNA-binding domain"/>
    <property type="match status" value="1"/>
</dbReference>
<organism evidence="3 4">
    <name type="scientific">Limimonas halophila</name>
    <dbReference type="NCBI Taxonomy" id="1082479"/>
    <lineage>
        <taxon>Bacteria</taxon>
        <taxon>Pseudomonadati</taxon>
        <taxon>Pseudomonadota</taxon>
        <taxon>Alphaproteobacteria</taxon>
        <taxon>Rhodospirillales</taxon>
        <taxon>Rhodovibrionaceae</taxon>
        <taxon>Limimonas</taxon>
    </lineage>
</organism>
<evidence type="ECO:0000313" key="4">
    <source>
        <dbReference type="Proteomes" id="UP000199415"/>
    </source>
</evidence>
<evidence type="ECO:0000313" key="3">
    <source>
        <dbReference type="EMBL" id="SDF53299.1"/>
    </source>
</evidence>
<keyword evidence="3" id="KW-0489">Methyltransferase</keyword>
<evidence type="ECO:0000259" key="1">
    <source>
        <dbReference type="Pfam" id="PF13847"/>
    </source>
</evidence>
<proteinExistence type="predicted"/>
<dbReference type="PANTHER" id="PTHR45128:SF2">
    <property type="entry name" value="METHYLTRANSFERASE DOMAIN-CONTAINING PROTEIN"/>
    <property type="match status" value="1"/>
</dbReference>
<dbReference type="RefSeq" id="WP_090018411.1">
    <property type="nucleotide sequence ID" value="NZ_FNCE01000001.1"/>
</dbReference>
<dbReference type="InterPro" id="IPR036388">
    <property type="entry name" value="WH-like_DNA-bd_sf"/>
</dbReference>
<dbReference type="GO" id="GO:0008168">
    <property type="term" value="F:methyltransferase activity"/>
    <property type="evidence" value="ECO:0007669"/>
    <property type="project" value="UniProtKB-KW"/>
</dbReference>
<dbReference type="OrthoDB" id="9801363at2"/>
<dbReference type="STRING" id="1082479.SAMN05216241_101385"/>
<dbReference type="InterPro" id="IPR048711">
    <property type="entry name" value="WHD_Rv2258c"/>
</dbReference>
<dbReference type="Gene3D" id="3.40.50.150">
    <property type="entry name" value="Vaccinia Virus protein VP39"/>
    <property type="match status" value="1"/>
</dbReference>
<gene>
    <name evidence="3" type="ORF">SAMN05216241_101385</name>
</gene>
<dbReference type="PANTHER" id="PTHR45128">
    <property type="entry name" value="METHYLTRANSFERASE TYPE 11"/>
    <property type="match status" value="1"/>
</dbReference>
<protein>
    <submittedName>
        <fullName evidence="3">Methyltransferase domain-containing protein</fullName>
    </submittedName>
</protein>